<dbReference type="Gene3D" id="2.160.20.110">
    <property type="match status" value="1"/>
</dbReference>
<name>A0AAW4VX23_9FIRM</name>
<organism evidence="5 6">
    <name type="scientific">Agathobaculum butyriciproducens</name>
    <dbReference type="NCBI Taxonomy" id="1628085"/>
    <lineage>
        <taxon>Bacteria</taxon>
        <taxon>Bacillati</taxon>
        <taxon>Bacillota</taxon>
        <taxon>Clostridia</taxon>
        <taxon>Eubacteriales</taxon>
        <taxon>Butyricicoccaceae</taxon>
        <taxon>Agathobaculum</taxon>
    </lineage>
</organism>
<dbReference type="Gene3D" id="3.60.21.10">
    <property type="match status" value="1"/>
</dbReference>
<keyword evidence="1 3" id="KW-0732">Signal</keyword>
<dbReference type="Pfam" id="PF00149">
    <property type="entry name" value="Metallophos"/>
    <property type="match status" value="1"/>
</dbReference>
<dbReference type="InterPro" id="IPR003961">
    <property type="entry name" value="FN3_dom"/>
</dbReference>
<dbReference type="PANTHER" id="PTHR45867">
    <property type="entry name" value="PURPLE ACID PHOSPHATASE"/>
    <property type="match status" value="1"/>
</dbReference>
<feature type="domain" description="SLH" evidence="4">
    <location>
        <begin position="991"/>
        <end position="1045"/>
    </location>
</feature>
<sequence>MKKRILSLALSAAMALTMLPTGAFAAGDKGKPPVYNKATGCYEISTPDQLLYLSGSWKDGAPRDGHYVLTADIDMSGVKGFKPIASKKDKGFIGTFDGQFHAIKGLRVEYEKKYAGLFGYVGNQDDQAYIKDVALLDCYVTGQQNVGALAGVNYGTITGCVVTGEVKCLDLSNSHTAGGICGKLKEGEGPIVGHVEDCYINADVSAPYDAGGVAGIQDGGGYLARCFAAGTVDTTAKSGTVGHAGGIAGSFNAGETLKDSVSAQTVINGVADVDKIVGQLDDEAATNITGNIAWEGTLLSGNEPTEQPIKWEDVSTAKMQDKATYEALGWDMSKVWDWSTSGKQPVLRGYDAAIFPAVDYTVSGTRIISRALNTAPHNGKAEVSARIVTSDKVQSATLYYGYDSSKVDTAVAMKESGGTYTASLPTDKTGDMFYYIEVKTDKETVTKPYTKSEPIVLNIDDGKVKGEPDQITITPDTKQGGLRFSWLTDPAVTKTVIQYKVKGASKWETKSGTSYVESVTAGYKEKAAHRVEITGLAPSAEYVYRVGDGGSFMSEEKSFTAPKSASDKSFKVIFYSDPQSESVENYMSFKDSIDQALKICPNPDLMISAGDTTQNGYKSTEWEACFEVMGDYYAKYPTVTVAGNHEMKGDWNFVSFAQRFNMSGAKTGYPQFDRTMGYFEYGDAIFVILNGEVTPADQKAEIMKKELQWCKSVLDASDKKWRIVMTHAGPYTSNHDPLDVRDYYINDSEYSLDAMGVDLFLNGHDHIYIRSTVKNDIKVNTGDGTTYLTGGTVGNKFYEYIPARSDYSTDFYTDEEDKQVFSIIEFSEDSIKGTAYQKQDADNWNSFKAVDSYEIRNTLREGKSVTDYTDVPANAWYYKAADYVTKNGLLSGDKAYTFGASKALTRAQVAQALYNLAGQPKTELTDSFSDVPVTHQARTAIAWAEKTGIMEGVGGGKFSPDRSVTRQEAATLLTRQRKLSGEDTAADGSIVKQFTDGGTIADWAAAGVAYCAKTGLVQGKPGKVFAPKSTITRAEMATIMQRIAA</sequence>
<reference evidence="5 6" key="1">
    <citation type="submission" date="2021-10" db="EMBL/GenBank/DDBJ databases">
        <title>Anaerobic single-cell dispensing facilitates the cultivation of human gut bacteria.</title>
        <authorList>
            <person name="Afrizal A."/>
        </authorList>
    </citation>
    <scope>NUCLEOTIDE SEQUENCE [LARGE SCALE GENOMIC DNA]</scope>
    <source>
        <strain evidence="5 6">CLA-AA-H270</strain>
    </source>
</reference>
<dbReference type="CDD" id="cd00063">
    <property type="entry name" value="FN3"/>
    <property type="match status" value="1"/>
</dbReference>
<comment type="caution">
    <text evidence="5">The sequence shown here is derived from an EMBL/GenBank/DDBJ whole genome shotgun (WGS) entry which is preliminary data.</text>
</comment>
<dbReference type="InterPro" id="IPR008963">
    <property type="entry name" value="Purple_acid_Pase-like_N"/>
</dbReference>
<evidence type="ECO:0000259" key="4">
    <source>
        <dbReference type="PROSITE" id="PS51272"/>
    </source>
</evidence>
<dbReference type="SUPFAM" id="SSF56300">
    <property type="entry name" value="Metallo-dependent phosphatases"/>
    <property type="match status" value="1"/>
</dbReference>
<feature type="signal peptide" evidence="3">
    <location>
        <begin position="1"/>
        <end position="25"/>
    </location>
</feature>
<keyword evidence="2" id="KW-0677">Repeat</keyword>
<dbReference type="Pfam" id="PF00395">
    <property type="entry name" value="SLH"/>
    <property type="match status" value="3"/>
</dbReference>
<keyword evidence="6" id="KW-1185">Reference proteome</keyword>
<dbReference type="InterPro" id="IPR029052">
    <property type="entry name" value="Metallo-depent_PP-like"/>
</dbReference>
<dbReference type="EMBL" id="JAJEPX010000004">
    <property type="protein sequence ID" value="MCC2176032.1"/>
    <property type="molecule type" value="Genomic_DNA"/>
</dbReference>
<gene>
    <name evidence="5" type="ORF">LKD22_02600</name>
</gene>
<feature type="domain" description="SLH" evidence="4">
    <location>
        <begin position="924"/>
        <end position="987"/>
    </location>
</feature>
<dbReference type="GeneID" id="98661436"/>
<dbReference type="RefSeq" id="WP_227600154.1">
    <property type="nucleotide sequence ID" value="NZ_JAJEPX010000004.1"/>
</dbReference>
<feature type="chain" id="PRO_5043386165" evidence="3">
    <location>
        <begin position="26"/>
        <end position="1045"/>
    </location>
</feature>
<dbReference type="PANTHER" id="PTHR45867:SF3">
    <property type="entry name" value="ACID PHOSPHATASE TYPE 7"/>
    <property type="match status" value="1"/>
</dbReference>
<accession>A0AAW4VX23</accession>
<dbReference type="AlphaFoldDB" id="A0AAW4VX23"/>
<evidence type="ECO:0000313" key="5">
    <source>
        <dbReference type="EMBL" id="MCC2176032.1"/>
    </source>
</evidence>
<dbReference type="PROSITE" id="PS51272">
    <property type="entry name" value="SLH"/>
    <property type="match status" value="3"/>
</dbReference>
<dbReference type="InterPro" id="IPR001119">
    <property type="entry name" value="SLH_dom"/>
</dbReference>
<feature type="domain" description="SLH" evidence="4">
    <location>
        <begin position="864"/>
        <end position="923"/>
    </location>
</feature>
<dbReference type="InterPro" id="IPR004843">
    <property type="entry name" value="Calcineurin-like_PHP"/>
</dbReference>
<evidence type="ECO:0000256" key="2">
    <source>
        <dbReference type="ARBA" id="ARBA00022737"/>
    </source>
</evidence>
<dbReference type="InterPro" id="IPR015914">
    <property type="entry name" value="PAPs_N"/>
</dbReference>
<dbReference type="Pfam" id="PF16656">
    <property type="entry name" value="Pur_ac_phosph_N"/>
    <property type="match status" value="1"/>
</dbReference>
<protein>
    <submittedName>
        <fullName evidence="5">S-layer homology domain-containing protein</fullName>
    </submittedName>
</protein>
<evidence type="ECO:0000256" key="3">
    <source>
        <dbReference type="SAM" id="SignalP"/>
    </source>
</evidence>
<dbReference type="Proteomes" id="UP001298753">
    <property type="component" value="Unassembled WGS sequence"/>
</dbReference>
<evidence type="ECO:0000313" key="6">
    <source>
        <dbReference type="Proteomes" id="UP001298753"/>
    </source>
</evidence>
<proteinExistence type="predicted"/>
<dbReference type="SUPFAM" id="SSF49363">
    <property type="entry name" value="Purple acid phosphatase, N-terminal domain"/>
    <property type="match status" value="1"/>
</dbReference>
<dbReference type="Gene3D" id="2.60.40.380">
    <property type="entry name" value="Purple acid phosphatase-like, N-terminal"/>
    <property type="match status" value="1"/>
</dbReference>
<dbReference type="GO" id="GO:0046872">
    <property type="term" value="F:metal ion binding"/>
    <property type="evidence" value="ECO:0007669"/>
    <property type="project" value="InterPro"/>
</dbReference>
<dbReference type="GO" id="GO:0003993">
    <property type="term" value="F:acid phosphatase activity"/>
    <property type="evidence" value="ECO:0007669"/>
    <property type="project" value="InterPro"/>
</dbReference>
<evidence type="ECO:0000256" key="1">
    <source>
        <dbReference type="ARBA" id="ARBA00022729"/>
    </source>
</evidence>